<dbReference type="InterPro" id="IPR000157">
    <property type="entry name" value="TIR_dom"/>
</dbReference>
<reference evidence="17" key="1">
    <citation type="submission" date="2025-08" db="UniProtKB">
        <authorList>
            <consortium name="Ensembl"/>
        </authorList>
    </citation>
    <scope>IDENTIFICATION</scope>
</reference>
<dbReference type="SMART" id="SM00369">
    <property type="entry name" value="LRR_TYP"/>
    <property type="match status" value="16"/>
</dbReference>
<evidence type="ECO:0000256" key="13">
    <source>
        <dbReference type="ARBA" id="ARBA00023198"/>
    </source>
</evidence>
<dbReference type="InterPro" id="IPR041015">
    <property type="entry name" value="TLR3_TMD"/>
</dbReference>
<accession>A0A3B3ZRL9</accession>
<dbReference type="STRING" id="409849.ENSPMGP00000007332"/>
<evidence type="ECO:0000256" key="3">
    <source>
        <dbReference type="ARBA" id="ARBA00022588"/>
    </source>
</evidence>
<dbReference type="PANTHER" id="PTHR24365:SF524">
    <property type="entry name" value="TOLL-LIKE RECEPTOR 3"/>
    <property type="match status" value="1"/>
</dbReference>
<dbReference type="PROSITE" id="PS51450">
    <property type="entry name" value="LRR"/>
    <property type="match status" value="1"/>
</dbReference>
<evidence type="ECO:0000256" key="6">
    <source>
        <dbReference type="ARBA" id="ARBA00022729"/>
    </source>
</evidence>
<evidence type="ECO:0000256" key="15">
    <source>
        <dbReference type="SAM" id="SignalP"/>
    </source>
</evidence>
<dbReference type="GO" id="GO:0005886">
    <property type="term" value="C:plasma membrane"/>
    <property type="evidence" value="ECO:0007669"/>
    <property type="project" value="TreeGrafter"/>
</dbReference>
<evidence type="ECO:0000313" key="18">
    <source>
        <dbReference type="Proteomes" id="UP000261520"/>
    </source>
</evidence>
<keyword evidence="5 14" id="KW-0812">Transmembrane</keyword>
<evidence type="ECO:0000256" key="7">
    <source>
        <dbReference type="ARBA" id="ARBA00022737"/>
    </source>
</evidence>
<dbReference type="GO" id="GO:0002224">
    <property type="term" value="P:toll-like receptor signaling pathway"/>
    <property type="evidence" value="ECO:0007669"/>
    <property type="project" value="TreeGrafter"/>
</dbReference>
<evidence type="ECO:0000256" key="14">
    <source>
        <dbReference type="SAM" id="Phobius"/>
    </source>
</evidence>
<evidence type="ECO:0000256" key="5">
    <source>
        <dbReference type="ARBA" id="ARBA00022692"/>
    </source>
</evidence>
<dbReference type="SUPFAM" id="SSF52200">
    <property type="entry name" value="Toll/Interleukin receptor TIR domain"/>
    <property type="match status" value="1"/>
</dbReference>
<dbReference type="PRINTS" id="PR00019">
    <property type="entry name" value="LEURICHRPT"/>
</dbReference>
<feature type="domain" description="TIR" evidence="16">
    <location>
        <begin position="764"/>
        <end position="905"/>
    </location>
</feature>
<dbReference type="GO" id="GO:0045087">
    <property type="term" value="P:innate immune response"/>
    <property type="evidence" value="ECO:0007669"/>
    <property type="project" value="UniProtKB-KW"/>
</dbReference>
<keyword evidence="3" id="KW-0399">Innate immunity</keyword>
<keyword evidence="6 15" id="KW-0732">Signal</keyword>
<feature type="chain" id="PRO_5017178132" description="TIR domain-containing protein" evidence="15">
    <location>
        <begin position="33"/>
        <end position="913"/>
    </location>
</feature>
<dbReference type="SUPFAM" id="SSF52058">
    <property type="entry name" value="L domain-like"/>
    <property type="match status" value="2"/>
</dbReference>
<evidence type="ECO:0000256" key="2">
    <source>
        <dbReference type="ARBA" id="ARBA00009634"/>
    </source>
</evidence>
<dbReference type="GO" id="GO:0038023">
    <property type="term" value="F:signaling receptor activity"/>
    <property type="evidence" value="ECO:0007669"/>
    <property type="project" value="TreeGrafter"/>
</dbReference>
<dbReference type="SMART" id="SM00082">
    <property type="entry name" value="LRRCT"/>
    <property type="match status" value="1"/>
</dbReference>
<dbReference type="InterPro" id="IPR001611">
    <property type="entry name" value="Leu-rich_rpt"/>
</dbReference>
<evidence type="ECO:0000256" key="8">
    <source>
        <dbReference type="ARBA" id="ARBA00022859"/>
    </source>
</evidence>
<evidence type="ECO:0000259" key="16">
    <source>
        <dbReference type="PROSITE" id="PS50104"/>
    </source>
</evidence>
<feature type="signal peptide" evidence="15">
    <location>
        <begin position="1"/>
        <end position="32"/>
    </location>
</feature>
<keyword evidence="12" id="KW-0325">Glycoprotein</keyword>
<dbReference type="Gene3D" id="3.40.50.10140">
    <property type="entry name" value="Toll/interleukin-1 receptor homology (TIR) domain"/>
    <property type="match status" value="1"/>
</dbReference>
<dbReference type="Pfam" id="PF13676">
    <property type="entry name" value="TIR_2"/>
    <property type="match status" value="1"/>
</dbReference>
<keyword evidence="13" id="KW-0395">Inflammatory response</keyword>
<organism evidence="17 18">
    <name type="scientific">Periophthalmus magnuspinnatus</name>
    <dbReference type="NCBI Taxonomy" id="409849"/>
    <lineage>
        <taxon>Eukaryota</taxon>
        <taxon>Metazoa</taxon>
        <taxon>Chordata</taxon>
        <taxon>Craniata</taxon>
        <taxon>Vertebrata</taxon>
        <taxon>Euteleostomi</taxon>
        <taxon>Actinopterygii</taxon>
        <taxon>Neopterygii</taxon>
        <taxon>Teleostei</taxon>
        <taxon>Neoteleostei</taxon>
        <taxon>Acanthomorphata</taxon>
        <taxon>Gobiaria</taxon>
        <taxon>Gobiiformes</taxon>
        <taxon>Gobioidei</taxon>
        <taxon>Gobiidae</taxon>
        <taxon>Oxudercinae</taxon>
        <taxon>Periophthalmus</taxon>
    </lineage>
</organism>
<reference evidence="17" key="2">
    <citation type="submission" date="2025-09" db="UniProtKB">
        <authorList>
            <consortium name="Ensembl"/>
        </authorList>
    </citation>
    <scope>IDENTIFICATION</scope>
</reference>
<dbReference type="Gene3D" id="3.80.10.10">
    <property type="entry name" value="Ribonuclease Inhibitor"/>
    <property type="match status" value="1"/>
</dbReference>
<dbReference type="Pfam" id="PF13855">
    <property type="entry name" value="LRR_8"/>
    <property type="match status" value="6"/>
</dbReference>
<evidence type="ECO:0000256" key="10">
    <source>
        <dbReference type="ARBA" id="ARBA00023136"/>
    </source>
</evidence>
<keyword evidence="11" id="KW-0675">Receptor</keyword>
<dbReference type="SMART" id="SM00255">
    <property type="entry name" value="TIR"/>
    <property type="match status" value="1"/>
</dbReference>
<dbReference type="AlphaFoldDB" id="A0A3B3ZRL9"/>
<evidence type="ECO:0000256" key="12">
    <source>
        <dbReference type="ARBA" id="ARBA00023180"/>
    </source>
</evidence>
<sequence length="913" mass="102977">KMWPEAIPPHARHFPHLQWLIAFCFTIGLTECIPPKKESCVVRNGHADCSHMSLNEIPQNLSHNISSLDISHNRIVRIAHQCLKPYPELVRLDASFNSISKLDEKMCQVLPFLQTLNLEKNQLDPKTQDLSQCRNLVWLNVASNRLKLQQEPFAGLQNLKYLDISNNNLKSAALSMKPHVLSLKYLGLNHNNINILKTDDFNFLKQSSLLVLNFSSVPLTTVEPGSFKNIASLRTLVLDGSKIGTPVLSKLCMELSGSNIEALSLKNMELASLANNTFTGLTNTNLSSIDLSGNELTKIEIGSFLGLHKLQSLIMSENKIKQLKQGTFEGLQSLKMLNLTRALDSKLASHPSIENFAFQHLGALETLILQSSAVGEITQHTFSGLTSLQDLDLSWTKMSSSKVITNLTFASLAASPLGKLNLKATALRQIHLGAFTFLTNLTELHLESNYITQTLAGDEFEGLGQLEELYLFKNDKITLTSSSFFHVPNLKILMLGKSLIGTTLDMEPSPFKPLSKLTILDLSNNNMANIQETLLEGLVNLKVLYLQHNNFARLWKSANVGGPVMFLKFTPNLVKLELDSNGFDEIPENGLKGLFNLTQLSLSSNLLNSLKDGIFDDLHSLQELKLQKNMITSVTPQVFRTPVTNLKVLIMDKNPFDCTCESIFWFLTWLNSTNASVPDRGQEYICNTPLSYFNKSIMKFDTFSCKDTTPFQALYILSSTTVLLLMVTALVVRFQGWRIQFYCNILISRTLGLSDAKAEEGRSFEFDAYVIHAEQDAGWVERRMLPLEKQQCRFCLEDRDSVPGMSQLESIVDNMRRSRKILFVVTDNLLNDPQCRRFTVHHALHQVIEDSRDSVILVLLEDIHDYKLSRTLFLRRGMLRPCCVVDWPPQRERVPAFHQNLLIALGKTNHWLQ</sequence>
<comment type="similarity">
    <text evidence="2">Belongs to the Toll-like receptor family.</text>
</comment>
<feature type="transmembrane region" description="Helical" evidence="14">
    <location>
        <begin position="713"/>
        <end position="732"/>
    </location>
</feature>
<dbReference type="PANTHER" id="PTHR24365">
    <property type="entry name" value="TOLL-LIKE RECEPTOR"/>
    <property type="match status" value="1"/>
</dbReference>
<dbReference type="InterPro" id="IPR035897">
    <property type="entry name" value="Toll_tir_struct_dom_sf"/>
</dbReference>
<dbReference type="Ensembl" id="ENSPMGT00000007801.1">
    <property type="protein sequence ID" value="ENSPMGP00000007332.1"/>
    <property type="gene ID" value="ENSPMGG00000005950.1"/>
</dbReference>
<evidence type="ECO:0000313" key="17">
    <source>
        <dbReference type="Ensembl" id="ENSPMGP00000007332.1"/>
    </source>
</evidence>
<protein>
    <recommendedName>
        <fullName evidence="16">TIR domain-containing protein</fullName>
    </recommendedName>
</protein>
<evidence type="ECO:0000256" key="9">
    <source>
        <dbReference type="ARBA" id="ARBA00022989"/>
    </source>
</evidence>
<keyword evidence="8" id="KW-0391">Immunity</keyword>
<evidence type="ECO:0000256" key="11">
    <source>
        <dbReference type="ARBA" id="ARBA00023170"/>
    </source>
</evidence>
<proteinExistence type="inferred from homology"/>
<dbReference type="Proteomes" id="UP000261520">
    <property type="component" value="Unplaced"/>
</dbReference>
<keyword evidence="10 14" id="KW-0472">Membrane</keyword>
<dbReference type="PROSITE" id="PS50104">
    <property type="entry name" value="TIR"/>
    <property type="match status" value="1"/>
</dbReference>
<name>A0A3B3ZRL9_9GOBI</name>
<dbReference type="SMART" id="SM00365">
    <property type="entry name" value="LRR_SD22"/>
    <property type="match status" value="8"/>
</dbReference>
<dbReference type="FunFam" id="3.80.10.10:FF:000137">
    <property type="entry name" value="Toll-like receptor 3"/>
    <property type="match status" value="1"/>
</dbReference>
<dbReference type="InterPro" id="IPR032675">
    <property type="entry name" value="LRR_dom_sf"/>
</dbReference>
<evidence type="ECO:0000256" key="1">
    <source>
        <dbReference type="ARBA" id="ARBA00004479"/>
    </source>
</evidence>
<dbReference type="InterPro" id="IPR000483">
    <property type="entry name" value="Cys-rich_flank_reg_C"/>
</dbReference>
<keyword evidence="9 14" id="KW-1133">Transmembrane helix</keyword>
<evidence type="ECO:0000256" key="4">
    <source>
        <dbReference type="ARBA" id="ARBA00022614"/>
    </source>
</evidence>
<dbReference type="GO" id="GO:0006954">
    <property type="term" value="P:inflammatory response"/>
    <property type="evidence" value="ECO:0007669"/>
    <property type="project" value="UniProtKB-KW"/>
</dbReference>
<keyword evidence="18" id="KW-1185">Reference proteome</keyword>
<comment type="subcellular location">
    <subcellularLocation>
        <location evidence="1">Membrane</location>
        <topology evidence="1">Single-pass type I membrane protein</topology>
    </subcellularLocation>
</comment>
<keyword evidence="4" id="KW-0433">Leucine-rich repeat</keyword>
<dbReference type="Pfam" id="PF17968">
    <property type="entry name" value="Tlr3_TMD"/>
    <property type="match status" value="1"/>
</dbReference>
<keyword evidence="7" id="KW-0677">Repeat</keyword>
<dbReference type="InterPro" id="IPR003591">
    <property type="entry name" value="Leu-rich_rpt_typical-subtyp"/>
</dbReference>